<dbReference type="AlphaFoldDB" id="A0AAV3RXN7"/>
<name>A0AAV3RXN7_LITER</name>
<comment type="caution">
    <text evidence="2">The sequence shown here is derived from an EMBL/GenBank/DDBJ whole genome shotgun (WGS) entry which is preliminary data.</text>
</comment>
<organism evidence="2 3">
    <name type="scientific">Lithospermum erythrorhizon</name>
    <name type="common">Purple gromwell</name>
    <name type="synonym">Lithospermum officinale var. erythrorhizon</name>
    <dbReference type="NCBI Taxonomy" id="34254"/>
    <lineage>
        <taxon>Eukaryota</taxon>
        <taxon>Viridiplantae</taxon>
        <taxon>Streptophyta</taxon>
        <taxon>Embryophyta</taxon>
        <taxon>Tracheophyta</taxon>
        <taxon>Spermatophyta</taxon>
        <taxon>Magnoliopsida</taxon>
        <taxon>eudicotyledons</taxon>
        <taxon>Gunneridae</taxon>
        <taxon>Pentapetalae</taxon>
        <taxon>asterids</taxon>
        <taxon>lamiids</taxon>
        <taxon>Boraginales</taxon>
        <taxon>Boraginaceae</taxon>
        <taxon>Boraginoideae</taxon>
        <taxon>Lithospermeae</taxon>
        <taxon>Lithospermum</taxon>
    </lineage>
</organism>
<keyword evidence="1" id="KW-0175">Coiled coil</keyword>
<reference evidence="2 3" key="1">
    <citation type="submission" date="2024-01" db="EMBL/GenBank/DDBJ databases">
        <title>The complete chloroplast genome sequence of Lithospermum erythrorhizon: insights into the phylogenetic relationship among Boraginaceae species and the maternal lineages of purple gromwells.</title>
        <authorList>
            <person name="Okada T."/>
            <person name="Watanabe K."/>
        </authorList>
    </citation>
    <scope>NUCLEOTIDE SEQUENCE [LARGE SCALE GENOMIC DNA]</scope>
</reference>
<protein>
    <submittedName>
        <fullName evidence="2">Uncharacterized protein</fullName>
    </submittedName>
</protein>
<sequence>MMESLVPLLNWLASLESWHERLSKRGPPRASAKQKPTSFPSLICSLIINQHSNVLKVEDGLGKDAKSLTISDKLMYEKHVVNVPLNATNKTEVVPEGEAVTMLIKAYEEEKKMLEAEIQVNKVRVSELQVKTRALKATVPPAVNDPTTTSTIVLAEPTPDAIETSKSPM</sequence>
<evidence type="ECO:0000256" key="1">
    <source>
        <dbReference type="SAM" id="Coils"/>
    </source>
</evidence>
<keyword evidence="3" id="KW-1185">Reference proteome</keyword>
<evidence type="ECO:0000313" key="3">
    <source>
        <dbReference type="Proteomes" id="UP001454036"/>
    </source>
</evidence>
<dbReference type="EMBL" id="BAABME010011868">
    <property type="protein sequence ID" value="GAA0184406.1"/>
    <property type="molecule type" value="Genomic_DNA"/>
</dbReference>
<gene>
    <name evidence="2" type="ORF">LIER_31694</name>
</gene>
<dbReference type="Proteomes" id="UP001454036">
    <property type="component" value="Unassembled WGS sequence"/>
</dbReference>
<accession>A0AAV3RXN7</accession>
<feature type="coiled-coil region" evidence="1">
    <location>
        <begin position="97"/>
        <end position="124"/>
    </location>
</feature>
<evidence type="ECO:0000313" key="2">
    <source>
        <dbReference type="EMBL" id="GAA0184406.1"/>
    </source>
</evidence>
<proteinExistence type="predicted"/>